<proteinExistence type="predicted"/>
<feature type="transmembrane region" description="Helical" evidence="2">
    <location>
        <begin position="7"/>
        <end position="29"/>
    </location>
</feature>
<sequence length="188" mass="20166">MVEFVRAWIIGAVSWFMLTNIGALAFRLLAPPEHTQSFGWALLWLGGIGFAAYFLTVVATALVHRAPDRHDLGRNALAVLPAPVVGSSVDTGRLLAGTGVNWPLYASWTAIALVGAVLAFLLMRRLQRPAVVEAETGARVRVPKTYWDRTDAGSPEDATAPDEPSSPAEPEEQTPTPNPTPDSTPTPD</sequence>
<keyword evidence="4" id="KW-1185">Reference proteome</keyword>
<gene>
    <name evidence="3" type="ORF">LG943_02625</name>
</gene>
<evidence type="ECO:0000256" key="1">
    <source>
        <dbReference type="SAM" id="MobiDB-lite"/>
    </source>
</evidence>
<keyword evidence="2" id="KW-1133">Transmembrane helix</keyword>
<keyword evidence="2" id="KW-0472">Membrane</keyword>
<evidence type="ECO:0000313" key="4">
    <source>
        <dbReference type="Proteomes" id="UP001140076"/>
    </source>
</evidence>
<accession>A0A9X3NK15</accession>
<feature type="region of interest" description="Disordered" evidence="1">
    <location>
        <begin position="144"/>
        <end position="188"/>
    </location>
</feature>
<name>A0A9X3NK15_9ACTN</name>
<feature type="compositionally biased region" description="Low complexity" evidence="1">
    <location>
        <begin position="157"/>
        <end position="168"/>
    </location>
</feature>
<organism evidence="3 4">
    <name type="scientific">Streptomonospora mangrovi</name>
    <dbReference type="NCBI Taxonomy" id="2883123"/>
    <lineage>
        <taxon>Bacteria</taxon>
        <taxon>Bacillati</taxon>
        <taxon>Actinomycetota</taxon>
        <taxon>Actinomycetes</taxon>
        <taxon>Streptosporangiales</taxon>
        <taxon>Nocardiopsidaceae</taxon>
        <taxon>Streptomonospora</taxon>
    </lineage>
</organism>
<dbReference type="RefSeq" id="WP_270070512.1">
    <property type="nucleotide sequence ID" value="NZ_JAJAQC010000003.1"/>
</dbReference>
<feature type="transmembrane region" description="Helical" evidence="2">
    <location>
        <begin position="41"/>
        <end position="63"/>
    </location>
</feature>
<keyword evidence="2" id="KW-0812">Transmembrane</keyword>
<evidence type="ECO:0000256" key="2">
    <source>
        <dbReference type="SAM" id="Phobius"/>
    </source>
</evidence>
<evidence type="ECO:0000313" key="3">
    <source>
        <dbReference type="EMBL" id="MDA0563229.1"/>
    </source>
</evidence>
<dbReference type="AlphaFoldDB" id="A0A9X3NK15"/>
<dbReference type="Proteomes" id="UP001140076">
    <property type="component" value="Unassembled WGS sequence"/>
</dbReference>
<reference evidence="3" key="1">
    <citation type="submission" date="2021-10" db="EMBL/GenBank/DDBJ databases">
        <title>Streptomonospora sp. nov., isolated from mangrove soil.</title>
        <authorList>
            <person name="Chen X."/>
            <person name="Ge X."/>
            <person name="Liu W."/>
        </authorList>
    </citation>
    <scope>NUCLEOTIDE SEQUENCE</scope>
    <source>
        <strain evidence="3">S1-112</strain>
    </source>
</reference>
<comment type="caution">
    <text evidence="3">The sequence shown here is derived from an EMBL/GenBank/DDBJ whole genome shotgun (WGS) entry which is preliminary data.</text>
</comment>
<feature type="compositionally biased region" description="Pro residues" evidence="1">
    <location>
        <begin position="176"/>
        <end position="188"/>
    </location>
</feature>
<protein>
    <submittedName>
        <fullName evidence="3">Uncharacterized protein</fullName>
    </submittedName>
</protein>
<feature type="transmembrane region" description="Helical" evidence="2">
    <location>
        <begin position="102"/>
        <end position="122"/>
    </location>
</feature>
<dbReference type="EMBL" id="JAJAQC010000003">
    <property type="protein sequence ID" value="MDA0563229.1"/>
    <property type="molecule type" value="Genomic_DNA"/>
</dbReference>